<dbReference type="GO" id="GO:0004035">
    <property type="term" value="F:alkaline phosphatase activity"/>
    <property type="evidence" value="ECO:0007669"/>
    <property type="project" value="UniProtKB-EC"/>
</dbReference>
<dbReference type="InterPro" id="IPR017850">
    <property type="entry name" value="Alkaline_phosphatase_core_sf"/>
</dbReference>
<keyword evidence="2" id="KW-0479">Metal-binding</keyword>
<evidence type="ECO:0000256" key="1">
    <source>
        <dbReference type="ARBA" id="ARBA00012647"/>
    </source>
</evidence>
<dbReference type="GO" id="GO:0046872">
    <property type="term" value="F:metal ion binding"/>
    <property type="evidence" value="ECO:0007669"/>
    <property type="project" value="UniProtKB-KW"/>
</dbReference>
<evidence type="ECO:0000256" key="2">
    <source>
        <dbReference type="PIRSR" id="PIRSR601952-2"/>
    </source>
</evidence>
<comment type="caution">
    <text evidence="3">The sequence shown here is derived from an EMBL/GenBank/DDBJ whole genome shotgun (WGS) entry which is preliminary data.</text>
</comment>
<organism evidence="3 4">
    <name type="scientific">Ladona fulva</name>
    <name type="common">Scarce chaser dragonfly</name>
    <name type="synonym">Libellula fulva</name>
    <dbReference type="NCBI Taxonomy" id="123851"/>
    <lineage>
        <taxon>Eukaryota</taxon>
        <taxon>Metazoa</taxon>
        <taxon>Ecdysozoa</taxon>
        <taxon>Arthropoda</taxon>
        <taxon>Hexapoda</taxon>
        <taxon>Insecta</taxon>
        <taxon>Pterygota</taxon>
        <taxon>Palaeoptera</taxon>
        <taxon>Odonata</taxon>
        <taxon>Epiprocta</taxon>
        <taxon>Anisoptera</taxon>
        <taxon>Libelluloidea</taxon>
        <taxon>Libellulidae</taxon>
        <taxon>Ladona</taxon>
    </lineage>
</organism>
<proteinExistence type="predicted"/>
<dbReference type="Gene3D" id="3.40.720.10">
    <property type="entry name" value="Alkaline Phosphatase, subunit A"/>
    <property type="match status" value="1"/>
</dbReference>
<dbReference type="SUPFAM" id="SSF53649">
    <property type="entry name" value="Alkaline phosphatase-like"/>
    <property type="match status" value="1"/>
</dbReference>
<dbReference type="EMBL" id="KZ308251">
    <property type="protein sequence ID" value="KAG8225733.1"/>
    <property type="molecule type" value="Genomic_DNA"/>
</dbReference>
<feature type="binding site" evidence="2">
    <location>
        <position position="26"/>
    </location>
    <ligand>
        <name>Zn(2+)</name>
        <dbReference type="ChEBI" id="CHEBI:29105"/>
        <label>2</label>
    </ligand>
</feature>
<reference evidence="3" key="2">
    <citation type="submission" date="2017-10" db="EMBL/GenBank/DDBJ databases">
        <title>Ladona fulva Genome sequencing and assembly.</title>
        <authorList>
            <person name="Murali S."/>
            <person name="Richards S."/>
            <person name="Bandaranaike D."/>
            <person name="Bellair M."/>
            <person name="Blankenburg K."/>
            <person name="Chao H."/>
            <person name="Dinh H."/>
            <person name="Doddapaneni H."/>
            <person name="Dugan-Rocha S."/>
            <person name="Elkadiri S."/>
            <person name="Gnanaolivu R."/>
            <person name="Hernandez B."/>
            <person name="Skinner E."/>
            <person name="Javaid M."/>
            <person name="Lee S."/>
            <person name="Li M."/>
            <person name="Ming W."/>
            <person name="Munidasa M."/>
            <person name="Muniz J."/>
            <person name="Nguyen L."/>
            <person name="Hughes D."/>
            <person name="Osuji N."/>
            <person name="Pu L.-L."/>
            <person name="Puazo M."/>
            <person name="Qu C."/>
            <person name="Quiroz J."/>
            <person name="Raj R."/>
            <person name="Weissenberger G."/>
            <person name="Xin Y."/>
            <person name="Zou X."/>
            <person name="Han Y."/>
            <person name="Worley K."/>
            <person name="Muzny D."/>
            <person name="Gibbs R."/>
        </authorList>
    </citation>
    <scope>NUCLEOTIDE SEQUENCE</scope>
    <source>
        <strain evidence="3">Sampled in the wild</strain>
    </source>
</reference>
<keyword evidence="4" id="KW-1185">Reference proteome</keyword>
<accession>A0A8K0K497</accession>
<dbReference type="AlphaFoldDB" id="A0A8K0K497"/>
<name>A0A8K0K497_LADFU</name>
<evidence type="ECO:0000313" key="4">
    <source>
        <dbReference type="Proteomes" id="UP000792457"/>
    </source>
</evidence>
<dbReference type="Pfam" id="PF00245">
    <property type="entry name" value="Alk_phosphatase"/>
    <property type="match status" value="1"/>
</dbReference>
<comment type="cofactor">
    <cofactor evidence="2">
        <name>Mg(2+)</name>
        <dbReference type="ChEBI" id="CHEBI:18420"/>
    </cofactor>
    <text evidence="2">Binds 1 Mg(2+) ion.</text>
</comment>
<evidence type="ECO:0000313" key="3">
    <source>
        <dbReference type="EMBL" id="KAG8225733.1"/>
    </source>
</evidence>
<dbReference type="Proteomes" id="UP000792457">
    <property type="component" value="Unassembled WGS sequence"/>
</dbReference>
<sequence>MGSGEAGGNTAWEVGVARNVVLFVGDGMGVSTVTAARILRGQQLGGSGEDHKLAFEKFPNLALAKVRFGGN</sequence>
<dbReference type="OrthoDB" id="5818554at2759"/>
<dbReference type="PANTHER" id="PTHR11596:SF91">
    <property type="entry name" value="ALKALINE PHOSPHATASE-RELATED"/>
    <property type="match status" value="1"/>
</dbReference>
<reference evidence="3" key="1">
    <citation type="submission" date="2013-04" db="EMBL/GenBank/DDBJ databases">
        <authorList>
            <person name="Qu J."/>
            <person name="Murali S.C."/>
            <person name="Bandaranaike D."/>
            <person name="Bellair M."/>
            <person name="Blankenburg K."/>
            <person name="Chao H."/>
            <person name="Dinh H."/>
            <person name="Doddapaneni H."/>
            <person name="Downs B."/>
            <person name="Dugan-Rocha S."/>
            <person name="Elkadiri S."/>
            <person name="Gnanaolivu R.D."/>
            <person name="Hernandez B."/>
            <person name="Javaid M."/>
            <person name="Jayaseelan J.C."/>
            <person name="Lee S."/>
            <person name="Li M."/>
            <person name="Ming W."/>
            <person name="Munidasa M."/>
            <person name="Muniz J."/>
            <person name="Nguyen L."/>
            <person name="Ongeri F."/>
            <person name="Osuji N."/>
            <person name="Pu L.-L."/>
            <person name="Puazo M."/>
            <person name="Qu C."/>
            <person name="Quiroz J."/>
            <person name="Raj R."/>
            <person name="Weissenberger G."/>
            <person name="Xin Y."/>
            <person name="Zou X."/>
            <person name="Han Y."/>
            <person name="Richards S."/>
            <person name="Worley K."/>
            <person name="Muzny D."/>
            <person name="Gibbs R."/>
        </authorList>
    </citation>
    <scope>NUCLEOTIDE SEQUENCE</scope>
    <source>
        <strain evidence="3">Sampled in the wild</strain>
    </source>
</reference>
<dbReference type="PANTHER" id="PTHR11596">
    <property type="entry name" value="ALKALINE PHOSPHATASE"/>
    <property type="match status" value="1"/>
</dbReference>
<feature type="binding site" evidence="2">
    <location>
        <position position="26"/>
    </location>
    <ligand>
        <name>Mg(2+)</name>
        <dbReference type="ChEBI" id="CHEBI:18420"/>
    </ligand>
</feature>
<comment type="cofactor">
    <cofactor evidence="2">
        <name>Zn(2+)</name>
        <dbReference type="ChEBI" id="CHEBI:29105"/>
    </cofactor>
    <text evidence="2">Binds 2 Zn(2+) ions.</text>
</comment>
<keyword evidence="2" id="KW-0862">Zinc</keyword>
<gene>
    <name evidence="3" type="ORF">J437_LFUL012876</name>
</gene>
<protein>
    <recommendedName>
        <fullName evidence="1">alkaline phosphatase</fullName>
        <ecNumber evidence="1">3.1.3.1</ecNumber>
    </recommendedName>
</protein>
<dbReference type="EC" id="3.1.3.1" evidence="1"/>
<keyword evidence="2" id="KW-0460">Magnesium</keyword>
<dbReference type="InterPro" id="IPR001952">
    <property type="entry name" value="Alkaline_phosphatase"/>
</dbReference>